<keyword evidence="7" id="KW-0106">Calcium</keyword>
<evidence type="ECO:0000256" key="11">
    <source>
        <dbReference type="PROSITE-ProRule" id="PRU01240"/>
    </source>
</evidence>
<evidence type="ECO:0000256" key="2">
    <source>
        <dbReference type="ARBA" id="ARBA00022670"/>
    </source>
</evidence>
<protein>
    <submittedName>
        <fullName evidence="14">Neuroendocrine convertase 1</fullName>
        <ecNumber evidence="14">3.4.21.93</ecNumber>
    </submittedName>
</protein>
<dbReference type="PROSITE" id="PS00136">
    <property type="entry name" value="SUBTILASE_ASP"/>
    <property type="match status" value="1"/>
</dbReference>
<dbReference type="InterPro" id="IPR002884">
    <property type="entry name" value="P_dom"/>
</dbReference>
<dbReference type="InterPro" id="IPR036852">
    <property type="entry name" value="Peptidase_S8/S53_dom_sf"/>
</dbReference>
<comment type="caution">
    <text evidence="14">The sequence shown here is derived from an EMBL/GenBank/DDBJ whole genome shotgun (WGS) entry which is preliminary data.</text>
</comment>
<evidence type="ECO:0000313" key="14">
    <source>
        <dbReference type="EMBL" id="KAL3613164.1"/>
    </source>
</evidence>
<keyword evidence="4" id="KW-0732">Signal</keyword>
<name>A0ABD3B7D0_9LAMI</name>
<evidence type="ECO:0000259" key="13">
    <source>
        <dbReference type="PROSITE" id="PS51829"/>
    </source>
</evidence>
<dbReference type="InterPro" id="IPR000209">
    <property type="entry name" value="Peptidase_S8/S53_dom"/>
</dbReference>
<evidence type="ECO:0000256" key="9">
    <source>
        <dbReference type="ARBA" id="ARBA00023180"/>
    </source>
</evidence>
<dbReference type="Proteomes" id="UP001632038">
    <property type="component" value="Unassembled WGS sequence"/>
</dbReference>
<feature type="domain" description="P/Homo B" evidence="13">
    <location>
        <begin position="620"/>
        <end position="746"/>
    </location>
</feature>
<dbReference type="AlphaFoldDB" id="A0ABD3B7D0"/>
<comment type="similarity">
    <text evidence="1">Belongs to the peptidase S8 family. Furin subfamily.</text>
</comment>
<dbReference type="PANTHER" id="PTHR42884">
    <property type="entry name" value="PROPROTEIN CONVERTASE SUBTILISIN/KEXIN-RELATED"/>
    <property type="match status" value="1"/>
</dbReference>
<dbReference type="Pfam" id="PF00082">
    <property type="entry name" value="Peptidase_S8"/>
    <property type="match status" value="2"/>
</dbReference>
<keyword evidence="6 11" id="KW-0720">Serine protease</keyword>
<keyword evidence="15" id="KW-1185">Reference proteome</keyword>
<sequence>MANRVDPLSPPVGRTTKLPDLDIATTPEIHRWLTKIEDAISDVCTIVREATSKLNSEQKQKISALCTNVLGASSHMALNYQMIKQKYISANTEIEVMYNDNVRDNVIANQFEDIKKCVKAATSAATPVHASYSGIVKKGKDVIFPTSTATIAIYPENKQQQSEQTKKIVQEIIKPEKMKLHIRGVWNTKNGGVIISSEQKNDIEKLKNSEQLITSGLKVAETAKRKPKIILLGVPSDISETDLYECLYEQNLAEKQTSIDRELFKKSCHSMKDCTQDTRTVDNLPRLDLNVLPVYAMGFNGAGVRVSVLDDGIEHNHTDLQDNYMDPEISWDSNDHDPDPSPRYEERMRNSHGTRCAGEIAMTANNRKCGVGVAWGAKVGGVRMLDGRITDRLEGEAIGKRRQQTRVTSFPRIQVRLETAALVCNPHEEKYRLMVEKIQNKFTRFLYLKRPFAFDKVDIYSASWGPNDDGRTVEGPGRLAVEAFKQGIAKGRGGKGTIYVWANGNGGGNEDNCNCDGYSSSIYTISIASASQHGLFPWYGETCSSTLATAYSSGAYEDQKIATTDTGDSCTLGHTGTSAAAPLAAGIIALALQANPNLTWRDVQHLIVWTSEYAPLSSNLGWQINRVNSIETGINSEEPVKIFIKVTDCVVNYMEHVELIVNLRYTRRGALEIYLISPQGTKIQLLGPRPNDASKAGFVNWPLMSVGTWGENPNGVWTAIILDKTSENNRGEIGQISLVIHGTNEMPEHMKKGTRKYNDNYNNYHYVNDYFDNIDNDDNINVAGIVSDDNNVAILPEEHKQQEFDTNILNEVEKELLRIHHRKNDMTNFIRTL</sequence>
<keyword evidence="5 11" id="KW-0378">Hydrolase</keyword>
<dbReference type="GO" id="GO:0004252">
    <property type="term" value="F:serine-type endopeptidase activity"/>
    <property type="evidence" value="ECO:0007669"/>
    <property type="project" value="UniProtKB-UniRule"/>
</dbReference>
<dbReference type="PRINTS" id="PR00723">
    <property type="entry name" value="SUBTILISIN"/>
</dbReference>
<dbReference type="GO" id="GO:0006508">
    <property type="term" value="P:proteolysis"/>
    <property type="evidence" value="ECO:0007669"/>
    <property type="project" value="UniProtKB-KW"/>
</dbReference>
<dbReference type="InterPro" id="IPR023828">
    <property type="entry name" value="Peptidase_S8_Ser-AS"/>
</dbReference>
<dbReference type="Gene3D" id="2.60.120.260">
    <property type="entry name" value="Galactose-binding domain-like"/>
    <property type="match status" value="1"/>
</dbReference>
<evidence type="ECO:0000256" key="5">
    <source>
        <dbReference type="ARBA" id="ARBA00022801"/>
    </source>
</evidence>
<proteinExistence type="inferred from homology"/>
<feature type="active site" description="Charge relay system" evidence="10 11">
    <location>
        <position position="578"/>
    </location>
</feature>
<evidence type="ECO:0000313" key="15">
    <source>
        <dbReference type="Proteomes" id="UP001632038"/>
    </source>
</evidence>
<keyword evidence="8" id="KW-0865">Zymogen</keyword>
<dbReference type="PROSITE" id="PS00138">
    <property type="entry name" value="SUBTILASE_SER"/>
    <property type="match status" value="1"/>
</dbReference>
<dbReference type="EC" id="3.4.21.93" evidence="14"/>
<feature type="active site" description="Charge relay system" evidence="10 11">
    <location>
        <position position="310"/>
    </location>
</feature>
<keyword evidence="9" id="KW-0325">Glycoprotein</keyword>
<evidence type="ECO:0000256" key="10">
    <source>
        <dbReference type="PIRSR" id="PIRSR615500-1"/>
    </source>
</evidence>
<dbReference type="CDD" id="cd04059">
    <property type="entry name" value="Peptidases_S8_Protein_convertases_Kexins_Furin-like"/>
    <property type="match status" value="1"/>
</dbReference>
<dbReference type="InterPro" id="IPR015500">
    <property type="entry name" value="Peptidase_S8_subtilisin-rel"/>
</dbReference>
<keyword evidence="3" id="KW-0165">Cleavage on pair of basic residues</keyword>
<dbReference type="EMBL" id="JAVIJP010000220">
    <property type="protein sequence ID" value="KAL3613164.1"/>
    <property type="molecule type" value="Genomic_DNA"/>
</dbReference>
<dbReference type="SUPFAM" id="SSF52743">
    <property type="entry name" value="Subtilisin-like"/>
    <property type="match status" value="1"/>
</dbReference>
<dbReference type="PANTHER" id="PTHR42884:SF14">
    <property type="entry name" value="NEUROENDOCRINE CONVERTASE 1"/>
    <property type="match status" value="1"/>
</dbReference>
<dbReference type="GO" id="GO:0012505">
    <property type="term" value="C:endomembrane system"/>
    <property type="evidence" value="ECO:0007669"/>
    <property type="project" value="UniProtKB-ARBA"/>
</dbReference>
<keyword evidence="2 11" id="KW-0645">Protease</keyword>
<feature type="region of interest" description="Disordered" evidence="12">
    <location>
        <begin position="324"/>
        <end position="350"/>
    </location>
</feature>
<evidence type="ECO:0000256" key="12">
    <source>
        <dbReference type="SAM" id="MobiDB-lite"/>
    </source>
</evidence>
<dbReference type="InterPro" id="IPR008979">
    <property type="entry name" value="Galactose-bd-like_sf"/>
</dbReference>
<evidence type="ECO:0000256" key="4">
    <source>
        <dbReference type="ARBA" id="ARBA00022729"/>
    </source>
</evidence>
<dbReference type="Pfam" id="PF01483">
    <property type="entry name" value="P_proprotein"/>
    <property type="match status" value="1"/>
</dbReference>
<dbReference type="FunFam" id="2.60.120.260:FF:000006">
    <property type="entry name" value="Proprotein convertase subtilisin/kexin type 5"/>
    <property type="match status" value="1"/>
</dbReference>
<dbReference type="PROSITE" id="PS51892">
    <property type="entry name" value="SUBTILASE"/>
    <property type="match status" value="1"/>
</dbReference>
<evidence type="ECO:0000256" key="7">
    <source>
        <dbReference type="ARBA" id="ARBA00022837"/>
    </source>
</evidence>
<dbReference type="InterPro" id="IPR023827">
    <property type="entry name" value="Peptidase_S8_Asp-AS"/>
</dbReference>
<dbReference type="PROSITE" id="PS51829">
    <property type="entry name" value="P_HOMO_B"/>
    <property type="match status" value="1"/>
</dbReference>
<gene>
    <name evidence="14" type="primary">PCSK1</name>
    <name evidence="14" type="ORF">CASFOL_042988</name>
</gene>
<feature type="active site" description="Charge relay system" evidence="10 11">
    <location>
        <position position="352"/>
    </location>
</feature>
<dbReference type="InterPro" id="IPR034182">
    <property type="entry name" value="Kexin/furin"/>
</dbReference>
<dbReference type="SUPFAM" id="SSF49785">
    <property type="entry name" value="Galactose-binding domain-like"/>
    <property type="match status" value="1"/>
</dbReference>
<evidence type="ECO:0000256" key="3">
    <source>
        <dbReference type="ARBA" id="ARBA00022685"/>
    </source>
</evidence>
<dbReference type="InterPro" id="IPR022398">
    <property type="entry name" value="Peptidase_S8_His-AS"/>
</dbReference>
<evidence type="ECO:0000256" key="8">
    <source>
        <dbReference type="ARBA" id="ARBA00023145"/>
    </source>
</evidence>
<accession>A0ABD3B7D0</accession>
<feature type="compositionally biased region" description="Basic and acidic residues" evidence="12">
    <location>
        <begin position="333"/>
        <end position="349"/>
    </location>
</feature>
<dbReference type="PROSITE" id="PS00137">
    <property type="entry name" value="SUBTILASE_HIS"/>
    <property type="match status" value="1"/>
</dbReference>
<reference evidence="15" key="1">
    <citation type="journal article" date="2024" name="IScience">
        <title>Strigolactones Initiate the Formation of Haustorium-like Structures in Castilleja.</title>
        <authorList>
            <person name="Buerger M."/>
            <person name="Peterson D."/>
            <person name="Chory J."/>
        </authorList>
    </citation>
    <scope>NUCLEOTIDE SEQUENCE [LARGE SCALE GENOMIC DNA]</scope>
</reference>
<dbReference type="GO" id="GO:0005737">
    <property type="term" value="C:cytoplasm"/>
    <property type="evidence" value="ECO:0007669"/>
    <property type="project" value="UniProtKB-ARBA"/>
</dbReference>
<evidence type="ECO:0000256" key="6">
    <source>
        <dbReference type="ARBA" id="ARBA00022825"/>
    </source>
</evidence>
<evidence type="ECO:0000256" key="1">
    <source>
        <dbReference type="ARBA" id="ARBA00005325"/>
    </source>
</evidence>
<dbReference type="Gene3D" id="3.40.50.200">
    <property type="entry name" value="Peptidase S8/S53 domain"/>
    <property type="match status" value="1"/>
</dbReference>
<organism evidence="14 15">
    <name type="scientific">Castilleja foliolosa</name>
    <dbReference type="NCBI Taxonomy" id="1961234"/>
    <lineage>
        <taxon>Eukaryota</taxon>
        <taxon>Viridiplantae</taxon>
        <taxon>Streptophyta</taxon>
        <taxon>Embryophyta</taxon>
        <taxon>Tracheophyta</taxon>
        <taxon>Spermatophyta</taxon>
        <taxon>Magnoliopsida</taxon>
        <taxon>eudicotyledons</taxon>
        <taxon>Gunneridae</taxon>
        <taxon>Pentapetalae</taxon>
        <taxon>asterids</taxon>
        <taxon>lamiids</taxon>
        <taxon>Lamiales</taxon>
        <taxon>Orobanchaceae</taxon>
        <taxon>Pedicularideae</taxon>
        <taxon>Castillejinae</taxon>
        <taxon>Castilleja</taxon>
    </lineage>
</organism>